<feature type="binding site" evidence="8">
    <location>
        <begin position="219"/>
        <end position="222"/>
    </location>
    <ligand>
        <name>ATP</name>
        <dbReference type="ChEBI" id="CHEBI:30616"/>
    </ligand>
</feature>
<gene>
    <name evidence="8 9" type="primary">panC</name>
    <name evidence="9" type="ORF">GCM10025790_04450</name>
</gene>
<dbReference type="NCBIfam" id="TIGR00018">
    <property type="entry name" value="panC"/>
    <property type="match status" value="1"/>
</dbReference>
<dbReference type="InterPro" id="IPR003721">
    <property type="entry name" value="Pantoate_ligase"/>
</dbReference>
<evidence type="ECO:0000256" key="8">
    <source>
        <dbReference type="HAMAP-Rule" id="MF_00158"/>
    </source>
</evidence>
<keyword evidence="5 8" id="KW-0547">Nucleotide-binding</keyword>
<feature type="binding site" evidence="8">
    <location>
        <position position="211"/>
    </location>
    <ligand>
        <name>ATP</name>
        <dbReference type="ChEBI" id="CHEBI:30616"/>
    </ligand>
</feature>
<evidence type="ECO:0000313" key="10">
    <source>
        <dbReference type="Proteomes" id="UP001500368"/>
    </source>
</evidence>
<feature type="binding site" evidence="8">
    <location>
        <position position="88"/>
    </location>
    <ligand>
        <name>beta-alanine</name>
        <dbReference type="ChEBI" id="CHEBI:57966"/>
    </ligand>
</feature>
<comment type="similarity">
    <text evidence="2 8">Belongs to the pantothenate synthetase family.</text>
</comment>
<feature type="binding site" evidence="8">
    <location>
        <begin position="182"/>
        <end position="185"/>
    </location>
    <ligand>
        <name>ATP</name>
        <dbReference type="ChEBI" id="CHEBI:30616"/>
    </ligand>
</feature>
<protein>
    <recommendedName>
        <fullName evidence="8">Pantothenate synthetase</fullName>
        <shortName evidence="8">PS</shortName>
        <ecNumber evidence="8">6.3.2.1</ecNumber>
    </recommendedName>
    <alternativeName>
        <fullName evidence="8">Pantoate--beta-alanine ligase</fullName>
    </alternativeName>
    <alternativeName>
        <fullName evidence="8">Pantoate-activating enzyme</fullName>
    </alternativeName>
</protein>
<dbReference type="PANTHER" id="PTHR21299">
    <property type="entry name" value="CYTIDYLATE KINASE/PANTOATE-BETA-ALANINE LIGASE"/>
    <property type="match status" value="1"/>
</dbReference>
<evidence type="ECO:0000256" key="3">
    <source>
        <dbReference type="ARBA" id="ARBA00022598"/>
    </source>
</evidence>
<dbReference type="InterPro" id="IPR042176">
    <property type="entry name" value="Pantoate_ligase_C"/>
</dbReference>
<dbReference type="PANTHER" id="PTHR21299:SF1">
    <property type="entry name" value="PANTOATE--BETA-ALANINE LIGASE"/>
    <property type="match status" value="1"/>
</dbReference>
<comment type="catalytic activity">
    <reaction evidence="7 8">
        <text>(R)-pantoate + beta-alanine + ATP = (R)-pantothenate + AMP + diphosphate + H(+)</text>
        <dbReference type="Rhea" id="RHEA:10912"/>
        <dbReference type="ChEBI" id="CHEBI:15378"/>
        <dbReference type="ChEBI" id="CHEBI:15980"/>
        <dbReference type="ChEBI" id="CHEBI:29032"/>
        <dbReference type="ChEBI" id="CHEBI:30616"/>
        <dbReference type="ChEBI" id="CHEBI:33019"/>
        <dbReference type="ChEBI" id="CHEBI:57966"/>
        <dbReference type="ChEBI" id="CHEBI:456215"/>
        <dbReference type="EC" id="6.3.2.1"/>
    </reaction>
</comment>
<dbReference type="HAMAP" id="MF_00158">
    <property type="entry name" value="PanC"/>
    <property type="match status" value="1"/>
</dbReference>
<evidence type="ECO:0000256" key="1">
    <source>
        <dbReference type="ARBA" id="ARBA00004990"/>
    </source>
</evidence>
<dbReference type="Proteomes" id="UP001500368">
    <property type="component" value="Unassembled WGS sequence"/>
</dbReference>
<dbReference type="InterPro" id="IPR014729">
    <property type="entry name" value="Rossmann-like_a/b/a_fold"/>
</dbReference>
<evidence type="ECO:0000256" key="2">
    <source>
        <dbReference type="ARBA" id="ARBA00009256"/>
    </source>
</evidence>
<proteinExistence type="inferred from homology"/>
<dbReference type="EMBL" id="BAABLW010000002">
    <property type="protein sequence ID" value="GAA4912909.1"/>
    <property type="molecule type" value="Genomic_DNA"/>
</dbReference>
<comment type="miscellaneous">
    <text evidence="8">The reaction proceeds by a bi uni uni bi ping pong mechanism.</text>
</comment>
<dbReference type="Gene3D" id="3.40.50.620">
    <property type="entry name" value="HUPs"/>
    <property type="match status" value="1"/>
</dbReference>
<comment type="pathway">
    <text evidence="1 8">Cofactor biosynthesis; (R)-pantothenate biosynthesis; (R)-pantothenate from (R)-pantoate and beta-alanine: step 1/1.</text>
</comment>
<comment type="caution">
    <text evidence="9">The sequence shown here is derived from an EMBL/GenBank/DDBJ whole genome shotgun (WGS) entry which is preliminary data.</text>
</comment>
<keyword evidence="10" id="KW-1185">Reference proteome</keyword>
<evidence type="ECO:0000256" key="7">
    <source>
        <dbReference type="ARBA" id="ARBA00048258"/>
    </source>
</evidence>
<reference evidence="10" key="1">
    <citation type="journal article" date="2019" name="Int. J. Syst. Evol. Microbiol.">
        <title>The Global Catalogue of Microorganisms (GCM) 10K type strain sequencing project: providing services to taxonomists for standard genome sequencing and annotation.</title>
        <authorList>
            <consortium name="The Broad Institute Genomics Platform"/>
            <consortium name="The Broad Institute Genome Sequencing Center for Infectious Disease"/>
            <person name="Wu L."/>
            <person name="Ma J."/>
        </authorList>
    </citation>
    <scope>NUCLEOTIDE SEQUENCE [LARGE SCALE GENOMIC DNA]</scope>
    <source>
        <strain evidence="10">JCM 19129</strain>
    </source>
</reference>
<feature type="binding site" evidence="8">
    <location>
        <position position="188"/>
    </location>
    <ligand>
        <name>(R)-pantoate</name>
        <dbReference type="ChEBI" id="CHEBI:15980"/>
    </ligand>
</feature>
<keyword evidence="4 8" id="KW-0566">Pantothenate biosynthesis</keyword>
<keyword evidence="3 8" id="KW-0436">Ligase</keyword>
<dbReference type="CDD" id="cd00560">
    <property type="entry name" value="PanC"/>
    <property type="match status" value="1"/>
</dbReference>
<dbReference type="EC" id="6.3.2.1" evidence="8"/>
<dbReference type="Gene3D" id="3.30.1300.10">
    <property type="entry name" value="Pantoate-beta-alanine ligase, C-terminal domain"/>
    <property type="match status" value="1"/>
</dbReference>
<feature type="binding site" evidence="8">
    <location>
        <begin position="57"/>
        <end position="64"/>
    </location>
    <ligand>
        <name>ATP</name>
        <dbReference type="ChEBI" id="CHEBI:30616"/>
    </ligand>
</feature>
<dbReference type="Pfam" id="PF02569">
    <property type="entry name" value="Pantoate_ligase"/>
    <property type="match status" value="1"/>
</dbReference>
<comment type="subcellular location">
    <subcellularLocation>
        <location evidence="8">Cytoplasm</location>
    </subcellularLocation>
</comment>
<evidence type="ECO:0000313" key="9">
    <source>
        <dbReference type="EMBL" id="GAA4912909.1"/>
    </source>
</evidence>
<comment type="subunit">
    <text evidence="8">Homodimer.</text>
</comment>
<evidence type="ECO:0000256" key="4">
    <source>
        <dbReference type="ARBA" id="ARBA00022655"/>
    </source>
</evidence>
<keyword evidence="8" id="KW-0963">Cytoplasm</keyword>
<comment type="function">
    <text evidence="8">Catalyzes the condensation of pantoate with beta-alanine in an ATP-dependent reaction via a pantoyl-adenylate intermediate.</text>
</comment>
<keyword evidence="6 8" id="KW-0067">ATP-binding</keyword>
<name>A0ABP9FZK5_9MICC</name>
<accession>A0ABP9FZK5</accession>
<organism evidence="9 10">
    <name type="scientific">Nesterenkonia rhizosphaerae</name>
    <dbReference type="NCBI Taxonomy" id="1348272"/>
    <lineage>
        <taxon>Bacteria</taxon>
        <taxon>Bacillati</taxon>
        <taxon>Actinomycetota</taxon>
        <taxon>Actinomycetes</taxon>
        <taxon>Micrococcales</taxon>
        <taxon>Micrococcaceae</taxon>
        <taxon>Nesterenkonia</taxon>
    </lineage>
</organism>
<sequence length="326" mass="35583">MRKATSQRSNRGPKRDYTVRVRKPQVFTTVQDFRAALAEFVRRHSTLRPTVGMVPTMGALHSGHGALVAAAREQADIVIASIFVNPLQFDDETDYQHYPRSLDADLQLLGEQGVDLVFAPTLEEMYPGFPETPQVSLTAGEMGRLWEGASRPGHFDGVVTVVAKLFNIMAPPSPAKLHAWFGQKDAEQLAIITRMVQDLNLPVTVRSLPIVRDENGLALSSRNQRLSVEDYEAALAIPQSLFGLRQNVENGDPLGLDDAVAVLNEAYGVDLDYLVVVDPATLQELPPEDGPLQQEALAMIAARVGPVRLIDNMVLTPASAASDTAR</sequence>
<dbReference type="SUPFAM" id="SSF52374">
    <property type="entry name" value="Nucleotidylyl transferase"/>
    <property type="match status" value="1"/>
</dbReference>
<evidence type="ECO:0000256" key="5">
    <source>
        <dbReference type="ARBA" id="ARBA00022741"/>
    </source>
</evidence>
<dbReference type="GO" id="GO:0016874">
    <property type="term" value="F:ligase activity"/>
    <property type="evidence" value="ECO:0007669"/>
    <property type="project" value="UniProtKB-KW"/>
</dbReference>
<feature type="binding site" evidence="8">
    <location>
        <position position="88"/>
    </location>
    <ligand>
        <name>(R)-pantoate</name>
        <dbReference type="ChEBI" id="CHEBI:15980"/>
    </ligand>
</feature>
<feature type="active site" description="Proton donor" evidence="8">
    <location>
        <position position="64"/>
    </location>
</feature>
<evidence type="ECO:0000256" key="6">
    <source>
        <dbReference type="ARBA" id="ARBA00022840"/>
    </source>
</evidence>